<feature type="region of interest" description="Disordered" evidence="1">
    <location>
        <begin position="1"/>
        <end position="141"/>
    </location>
</feature>
<evidence type="ECO:0000313" key="3">
    <source>
        <dbReference type="Proteomes" id="UP001154282"/>
    </source>
</evidence>
<feature type="compositionally biased region" description="Low complexity" evidence="1">
    <location>
        <begin position="283"/>
        <end position="293"/>
    </location>
</feature>
<feature type="region of interest" description="Disordered" evidence="1">
    <location>
        <begin position="226"/>
        <end position="376"/>
    </location>
</feature>
<feature type="compositionally biased region" description="Polar residues" evidence="1">
    <location>
        <begin position="294"/>
        <end position="311"/>
    </location>
</feature>
<sequence>MEATAVTEQNQQPASVAAVAASASSGGSIGRTKLRYPLRSAVKSKEEKPPTVADSTASASSRRGRQASSVSKSVGVLDLSAKGKSSAKPPRRLSNPTKPVVGTPYPRHGGNIPAISETRSKRNAISQGKMETPPSDASRASVPRTFNRLSSASYWLAQIKLSESSAKHLVSLGFFKLALEAGCEPLQKMRDELKSYVRRFELGELEESKELFEKYNISENQVQEQQQVQISVSENYSQAPEEGTRSSSDEEFHSSSSTAGTMKLRPRSLNAGAPSVKKEATKKTTTPAAATAKSRISSSLSNKTTVNSKSVSEAGAGKLQKKIQKPVKQEAAGKKGKDQVKKKPGNKPSSGEAQLSSAADATDCRSEENKENMVKPNPIHLWTVVPYVLCVMQKSNSSFVLVPV</sequence>
<proteinExistence type="predicted"/>
<reference evidence="2" key="1">
    <citation type="submission" date="2022-08" db="EMBL/GenBank/DDBJ databases">
        <authorList>
            <person name="Gutierrez-Valencia J."/>
        </authorList>
    </citation>
    <scope>NUCLEOTIDE SEQUENCE</scope>
</reference>
<dbReference type="AlphaFoldDB" id="A0AAV0IPB0"/>
<dbReference type="Proteomes" id="UP001154282">
    <property type="component" value="Unassembled WGS sequence"/>
</dbReference>
<accession>A0AAV0IPB0</accession>
<feature type="compositionally biased region" description="Low complexity" evidence="1">
    <location>
        <begin position="55"/>
        <end position="71"/>
    </location>
</feature>
<feature type="compositionally biased region" description="Low complexity" evidence="1">
    <location>
        <begin position="226"/>
        <end position="235"/>
    </location>
</feature>
<feature type="compositionally biased region" description="Basic and acidic residues" evidence="1">
    <location>
        <begin position="362"/>
        <end position="373"/>
    </location>
</feature>
<gene>
    <name evidence="2" type="ORF">LITE_LOCUS10262</name>
</gene>
<feature type="compositionally biased region" description="Basic and acidic residues" evidence="1">
    <location>
        <begin position="242"/>
        <end position="253"/>
    </location>
</feature>
<dbReference type="EMBL" id="CAMGYJ010000004">
    <property type="protein sequence ID" value="CAI0399351.1"/>
    <property type="molecule type" value="Genomic_DNA"/>
</dbReference>
<feature type="compositionally biased region" description="Polar residues" evidence="1">
    <location>
        <begin position="348"/>
        <end position="359"/>
    </location>
</feature>
<feature type="compositionally biased region" description="Polar residues" evidence="1">
    <location>
        <begin position="1"/>
        <end position="13"/>
    </location>
</feature>
<comment type="caution">
    <text evidence="2">The sequence shown here is derived from an EMBL/GenBank/DDBJ whole genome shotgun (WGS) entry which is preliminary data.</text>
</comment>
<organism evidence="2 3">
    <name type="scientific">Linum tenue</name>
    <dbReference type="NCBI Taxonomy" id="586396"/>
    <lineage>
        <taxon>Eukaryota</taxon>
        <taxon>Viridiplantae</taxon>
        <taxon>Streptophyta</taxon>
        <taxon>Embryophyta</taxon>
        <taxon>Tracheophyta</taxon>
        <taxon>Spermatophyta</taxon>
        <taxon>Magnoliopsida</taxon>
        <taxon>eudicotyledons</taxon>
        <taxon>Gunneridae</taxon>
        <taxon>Pentapetalae</taxon>
        <taxon>rosids</taxon>
        <taxon>fabids</taxon>
        <taxon>Malpighiales</taxon>
        <taxon>Linaceae</taxon>
        <taxon>Linum</taxon>
    </lineage>
</organism>
<evidence type="ECO:0000256" key="1">
    <source>
        <dbReference type="SAM" id="MobiDB-lite"/>
    </source>
</evidence>
<feature type="compositionally biased region" description="Low complexity" evidence="1">
    <location>
        <begin position="14"/>
        <end position="26"/>
    </location>
</feature>
<protein>
    <submittedName>
        <fullName evidence="2">Uncharacterized protein</fullName>
    </submittedName>
</protein>
<dbReference type="PANTHER" id="PTHR34468:SF2">
    <property type="entry name" value="MICROTUBULE-ASSOCIATED FUTSCH-LIKE PROTEIN"/>
    <property type="match status" value="1"/>
</dbReference>
<evidence type="ECO:0000313" key="2">
    <source>
        <dbReference type="EMBL" id="CAI0399351.1"/>
    </source>
</evidence>
<name>A0AAV0IPB0_9ROSI</name>
<dbReference type="PANTHER" id="PTHR34468">
    <property type="entry name" value="MICROTUBULE-ASSOCIATED FUTSCH-LIKE PROTEIN"/>
    <property type="match status" value="1"/>
</dbReference>
<keyword evidence="3" id="KW-1185">Reference proteome</keyword>
<feature type="compositionally biased region" description="Basic and acidic residues" evidence="1">
    <location>
        <begin position="327"/>
        <end position="341"/>
    </location>
</feature>